<reference evidence="3" key="4">
    <citation type="submission" date="2023-03" db="UniProtKB">
        <authorList>
            <consortium name="EnsemblPlants"/>
        </authorList>
    </citation>
    <scope>IDENTIFICATION</scope>
    <source>
        <strain evidence="3">cv. Chiifu-401-42</strain>
    </source>
</reference>
<reference evidence="4" key="2">
    <citation type="journal article" date="2018" name="Hortic Res">
        <title>Improved Brassica rapa reference genome by single-molecule sequencing and chromosome conformation capture technologies.</title>
        <authorList>
            <person name="Zhang L."/>
            <person name="Cai X."/>
            <person name="Wu J."/>
            <person name="Liu M."/>
            <person name="Grob S."/>
            <person name="Cheng F."/>
            <person name="Liang J."/>
            <person name="Cai C."/>
            <person name="Liu Z."/>
            <person name="Liu B."/>
            <person name="Wang F."/>
            <person name="Li S."/>
            <person name="Liu F."/>
            <person name="Li X."/>
            <person name="Cheng L."/>
            <person name="Yang W."/>
            <person name="Li M.H."/>
            <person name="Grossniklaus U."/>
            <person name="Zheng H."/>
            <person name="Wang X."/>
        </authorList>
    </citation>
    <scope>NUCLEOTIDE SEQUENCE [LARGE SCALE GENOMIC DNA]</scope>
    <source>
        <strain evidence="4">cv. Chiifu-401-42</strain>
    </source>
</reference>
<proteinExistence type="predicted"/>
<dbReference type="AlphaFoldDB" id="A0A3P6CM58"/>
<dbReference type="Gramene" id="Bra017001.1">
    <property type="protein sequence ID" value="Bra017001.1-P"/>
    <property type="gene ID" value="Bra017001"/>
</dbReference>
<gene>
    <name evidence="2" type="ORF">BRAA04T18543Z</name>
    <name evidence="1" type="ORF">BRAPAZ1V2_A04P32030.2</name>
</gene>
<protein>
    <submittedName>
        <fullName evidence="2 3">Uncharacterized protein</fullName>
    </submittedName>
</protein>
<dbReference type="Gramene" id="A04p32030.2_BraZ1">
    <property type="protein sequence ID" value="A04p32030.2_BraZ1.CDS"/>
    <property type="gene ID" value="A04g32030.2_BraZ1"/>
</dbReference>
<dbReference type="EnsemblPlants" id="Bra017001.1">
    <property type="protein sequence ID" value="Bra017001.1-P"/>
    <property type="gene ID" value="Bra017001"/>
</dbReference>
<evidence type="ECO:0000313" key="2">
    <source>
        <dbReference type="EMBL" id="VDD15620.1"/>
    </source>
</evidence>
<accession>A0A3P6CM58</accession>
<dbReference type="EMBL" id="LR031576">
    <property type="protein sequence ID" value="VDD15620.1"/>
    <property type="molecule type" value="Genomic_DNA"/>
</dbReference>
<accession>M4DKH1</accession>
<keyword evidence="4" id="KW-1185">Reference proteome</keyword>
<reference evidence="4" key="1">
    <citation type="journal article" date="2011" name="Nat. Genet.">
        <title>The genome of the mesopolyploid crop species Brassica rapa.</title>
        <authorList>
            <consortium name="Brassica rapa Genome Sequencing Project Consortium"/>
            <person name="Wang X."/>
            <person name="Wang H."/>
            <person name="Wang J."/>
            <person name="Sun R."/>
            <person name="Wu J."/>
            <person name="Liu S."/>
            <person name="Bai Y."/>
            <person name="Mun J.H."/>
            <person name="Bancroft I."/>
            <person name="Cheng F."/>
            <person name="Huang S."/>
            <person name="Li X."/>
            <person name="Hua W."/>
            <person name="Wang J."/>
            <person name="Wang X."/>
            <person name="Freeling M."/>
            <person name="Pires J.C."/>
            <person name="Paterson A.H."/>
            <person name="Chalhoub B."/>
            <person name="Wang B."/>
            <person name="Hayward A."/>
            <person name="Sharpe A.G."/>
            <person name="Park B.S."/>
            <person name="Weisshaar B."/>
            <person name="Liu B."/>
            <person name="Li B."/>
            <person name="Liu B."/>
            <person name="Tong C."/>
            <person name="Song C."/>
            <person name="Duran C."/>
            <person name="Peng C."/>
            <person name="Geng C."/>
            <person name="Koh C."/>
            <person name="Lin C."/>
            <person name="Edwards D."/>
            <person name="Mu D."/>
            <person name="Shen D."/>
            <person name="Soumpourou E."/>
            <person name="Li F."/>
            <person name="Fraser F."/>
            <person name="Conant G."/>
            <person name="Lassalle G."/>
            <person name="King G.J."/>
            <person name="Bonnema G."/>
            <person name="Tang H."/>
            <person name="Wang H."/>
            <person name="Belcram H."/>
            <person name="Zhou H."/>
            <person name="Hirakawa H."/>
            <person name="Abe H."/>
            <person name="Guo H."/>
            <person name="Wang H."/>
            <person name="Jin H."/>
            <person name="Parkin I.A."/>
            <person name="Batley J."/>
            <person name="Kim J.S."/>
            <person name="Just J."/>
            <person name="Li J."/>
            <person name="Xu J."/>
            <person name="Deng J."/>
            <person name="Kim J.A."/>
            <person name="Li J."/>
            <person name="Yu J."/>
            <person name="Meng J."/>
            <person name="Wang J."/>
            <person name="Min J."/>
            <person name="Poulain J."/>
            <person name="Wang J."/>
            <person name="Hatakeyama K."/>
            <person name="Wu K."/>
            <person name="Wang L."/>
            <person name="Fang L."/>
            <person name="Trick M."/>
            <person name="Links M.G."/>
            <person name="Zhao M."/>
            <person name="Jin M."/>
            <person name="Ramchiary N."/>
            <person name="Drou N."/>
            <person name="Berkman P.J."/>
            <person name="Cai Q."/>
            <person name="Huang Q."/>
            <person name="Li R."/>
            <person name="Tabata S."/>
            <person name="Cheng S."/>
            <person name="Zhang S."/>
            <person name="Zhang S."/>
            <person name="Huang S."/>
            <person name="Sato S."/>
            <person name="Sun S."/>
            <person name="Kwon S.J."/>
            <person name="Choi S.R."/>
            <person name="Lee T.H."/>
            <person name="Fan W."/>
            <person name="Zhao X."/>
            <person name="Tan X."/>
            <person name="Xu X."/>
            <person name="Wang Y."/>
            <person name="Qiu Y."/>
            <person name="Yin Y."/>
            <person name="Li Y."/>
            <person name="Du Y."/>
            <person name="Liao Y."/>
            <person name="Lim Y."/>
            <person name="Narusaka Y."/>
            <person name="Wang Y."/>
            <person name="Wang Z."/>
            <person name="Li Z."/>
            <person name="Wang Z."/>
            <person name="Xiong Z."/>
            <person name="Zhang Z."/>
        </authorList>
    </citation>
    <scope>NUCLEOTIDE SEQUENCE [LARGE SCALE GENOMIC DNA]</scope>
    <source>
        <strain evidence="4">cv. Chiifu-401-42</strain>
    </source>
</reference>
<dbReference type="Proteomes" id="UP000694005">
    <property type="component" value="Chromosome A04"/>
</dbReference>
<organism evidence="2">
    <name type="scientific">Brassica campestris</name>
    <name type="common">Field mustard</name>
    <dbReference type="NCBI Taxonomy" id="3711"/>
    <lineage>
        <taxon>Eukaryota</taxon>
        <taxon>Viridiplantae</taxon>
        <taxon>Streptophyta</taxon>
        <taxon>Embryophyta</taxon>
        <taxon>Tracheophyta</taxon>
        <taxon>Spermatophyta</taxon>
        <taxon>Magnoliopsida</taxon>
        <taxon>eudicotyledons</taxon>
        <taxon>Gunneridae</taxon>
        <taxon>Pentapetalae</taxon>
        <taxon>rosids</taxon>
        <taxon>malvids</taxon>
        <taxon>Brassicales</taxon>
        <taxon>Brassicaceae</taxon>
        <taxon>Brassiceae</taxon>
        <taxon>Brassica</taxon>
    </lineage>
</organism>
<dbReference type="EMBL" id="LS974620">
    <property type="protein sequence ID" value="CAG7908302.1"/>
    <property type="molecule type" value="Genomic_DNA"/>
</dbReference>
<evidence type="ECO:0000313" key="4">
    <source>
        <dbReference type="Proteomes" id="UP000011750"/>
    </source>
</evidence>
<evidence type="ECO:0000313" key="3">
    <source>
        <dbReference type="EnsemblPlants" id="Bra017001.1-P"/>
    </source>
</evidence>
<sequence length="244" mass="27981">MAQHVKDVVEEMNELKNLVLGYDGGYPPTSIPALKVILTLIEFVVKETKDLLRFGKFEVEKHPLPMVPNFSWEPQPAMMIPYIIEMIDVFVLDFDMMKIRVQVLCSFDIIWIVSDRGRFTETPNHLASIEKLKKIQEFLCEVINDGRVFFLKNSFLPQGKRFPLAQVSRVLEESVEHSPLRQHKLHAWDLVGVVADLFEVLLGSFIYRLKMKDLEELSAFVTTTNSVLVKKGVEEGGVYPDVEA</sequence>
<dbReference type="HOGENOM" id="CLU_1139408_0_0_1"/>
<reference evidence="2" key="3">
    <citation type="submission" date="2018-11" db="EMBL/GenBank/DDBJ databases">
        <authorList>
            <consortium name="Genoscope - CEA"/>
            <person name="William W."/>
        </authorList>
    </citation>
    <scope>NUCLEOTIDE SEQUENCE</scope>
</reference>
<evidence type="ECO:0000313" key="1">
    <source>
        <dbReference type="EMBL" id="CAG7908302.1"/>
    </source>
</evidence>
<dbReference type="Proteomes" id="UP000011750">
    <property type="component" value="Chromosome A04"/>
</dbReference>
<name>A0A3P6CM58_BRACM</name>